<gene>
    <name evidence="2" type="ORF">RSSL_00023</name>
</gene>
<name>J7TTH6_STRSL</name>
<dbReference type="AlphaFoldDB" id="J7TTH6"/>
<comment type="caution">
    <text evidence="2">The sequence shown here is derived from an EMBL/GenBank/DDBJ whole genome shotgun (WGS) entry which is preliminary data.</text>
</comment>
<feature type="domain" description="HTH cro/C1-type" evidence="1">
    <location>
        <begin position="34"/>
        <end position="68"/>
    </location>
</feature>
<dbReference type="SMR" id="J7TTH6"/>
<dbReference type="Pfam" id="PF21259">
    <property type="entry name" value="Rgg_C"/>
    <property type="match status" value="1"/>
</dbReference>
<dbReference type="Gene3D" id="1.10.260.40">
    <property type="entry name" value="lambda repressor-like DNA-binding domains"/>
    <property type="match status" value="1"/>
</dbReference>
<dbReference type="EMBL" id="ALIF01000007">
    <property type="protein sequence ID" value="EJO15268.1"/>
    <property type="molecule type" value="Genomic_DNA"/>
</dbReference>
<organism evidence="2 3">
    <name type="scientific">Streptococcus salivarius K12</name>
    <dbReference type="NCBI Taxonomy" id="1200793"/>
    <lineage>
        <taxon>Bacteria</taxon>
        <taxon>Bacillati</taxon>
        <taxon>Bacillota</taxon>
        <taxon>Bacilli</taxon>
        <taxon>Lactobacillales</taxon>
        <taxon>Streptococcaceae</taxon>
        <taxon>Streptococcus</taxon>
    </lineage>
</organism>
<evidence type="ECO:0007829" key="4">
    <source>
        <dbReference type="PDB" id="9LTH"/>
    </source>
</evidence>
<dbReference type="Proteomes" id="UP000006983">
    <property type="component" value="Unassembled WGS sequence"/>
</dbReference>
<sequence>MLHSMEVAMNFGQAIDHLRRQKHFSVKQICGNYLSRQTYYRFVNNEVDISSTKLFYLLNHLNVNVDEFLFICNNFQLEKEFTDMEKIKIYFEKNNIVGLQNLLTSYSSQINVKEKIIYALISSLLGRLTNTSSCTEEKILRDYLINIETWTHYETVLFNNAMFIFDSEFIELIFRKINLNLEKYSTLRYYGNESIRMFINMIILYIDRQDIRRAKEALQIAKNFKINDDCMYEKSCIVFFNEVLNLLNGEISSLKICKSIIKYFNLIGSLSIAAMFESYLDTLIKNNPHITFN</sequence>
<dbReference type="PDB" id="9LTH">
    <property type="method" value="X-ray"/>
    <property type="resolution" value="2.59 A"/>
    <property type="chains" value="A=9-293"/>
</dbReference>
<evidence type="ECO:0000313" key="2">
    <source>
        <dbReference type="EMBL" id="EJO15268.1"/>
    </source>
</evidence>
<evidence type="ECO:0000313" key="3">
    <source>
        <dbReference type="Proteomes" id="UP000006983"/>
    </source>
</evidence>
<dbReference type="InterPro" id="IPR010982">
    <property type="entry name" value="Lambda_DNA-bd_dom_sf"/>
</dbReference>
<dbReference type="GO" id="GO:0003677">
    <property type="term" value="F:DNA binding"/>
    <property type="evidence" value="ECO:0007669"/>
    <property type="project" value="InterPro"/>
</dbReference>
<keyword evidence="4" id="KW-0002">3D-structure</keyword>
<proteinExistence type="evidence at protein level"/>
<accession>J7TTH6</accession>
<keyword evidence="2" id="KW-0614">Plasmid</keyword>
<dbReference type="PROSITE" id="PS50943">
    <property type="entry name" value="HTH_CROC1"/>
    <property type="match status" value="1"/>
</dbReference>
<dbReference type="InterPro" id="IPR053163">
    <property type="entry name" value="HTH-type_regulator_Rgg"/>
</dbReference>
<dbReference type="InterPro" id="IPR010057">
    <property type="entry name" value="Transcription_activator_Rgg_C"/>
</dbReference>
<dbReference type="CDD" id="cd00093">
    <property type="entry name" value="HTH_XRE"/>
    <property type="match status" value="1"/>
</dbReference>
<reference evidence="2 3" key="1">
    <citation type="journal article" date="2012" name="J. Bacteriol.">
        <title>Genome Sequence of the Lantibiotic Bacteriocin Producer Streptococcus salivarius Strain K12.</title>
        <authorList>
            <person name="Barretto C."/>
            <person name="Alvarez-Martin P."/>
            <person name="Foata F."/>
            <person name="Renault P."/>
            <person name="Berger B."/>
        </authorList>
    </citation>
    <scope>NUCLEOTIDE SEQUENCE [LARGE SCALE GENOMIC DNA]</scope>
    <source>
        <strain evidence="2 3">K12</strain>
        <plasmid evidence="2">pRSSL1</plasmid>
    </source>
</reference>
<dbReference type="PATRIC" id="fig|1200793.3.peg.2078"/>
<protein>
    <submittedName>
        <fullName evidence="2">Transcriptional regulator</fullName>
    </submittedName>
</protein>
<geneLocation type="plasmid" evidence="2">
    <name>pRSSL1</name>
</geneLocation>
<dbReference type="InterPro" id="IPR001387">
    <property type="entry name" value="Cro/C1-type_HTH"/>
</dbReference>
<dbReference type="PANTHER" id="PTHR37038">
    <property type="entry name" value="TRANSCRIPTIONAL REGULATOR-RELATED"/>
    <property type="match status" value="1"/>
</dbReference>
<dbReference type="PANTHER" id="PTHR37038:SF12">
    <property type="entry name" value="TRANSCRIPTIONAL REGULATOR"/>
    <property type="match status" value="1"/>
</dbReference>
<evidence type="ECO:0000259" key="1">
    <source>
        <dbReference type="PROSITE" id="PS50943"/>
    </source>
</evidence>
<reference evidence="4" key="2">
    <citation type="journal article" date="2025" name="J. Bacteriol.">
        <title>Environmental pH controls antimicrobial production by human probiotic &amp;lt;i&amp;gt;Streptococcus salivarius&amp;lt;/i&amp;gt;.</title>
        <authorList>
            <person name="Nguyen D.L."/>
            <person name="Saha S."/>
            <person name="Thacharodi A."/>
            <person name="Singh B.B."/>
            <person name="Mitra S."/>
            <person name="Do H."/>
            <person name="Kumaraswami M."/>
        </authorList>
    </citation>
    <scope>X-RAY CRYSTALLOGRAPHY (2.59 ANGSTROMS) OF 9-293</scope>
</reference>
<dbReference type="SUPFAM" id="SSF47413">
    <property type="entry name" value="lambda repressor-like DNA-binding domains"/>
    <property type="match status" value="1"/>
</dbReference>
<dbReference type="NCBIfam" id="TIGR01716">
    <property type="entry name" value="RGG_Cterm"/>
    <property type="match status" value="1"/>
</dbReference>
<keyword evidence="3" id="KW-1185">Reference proteome</keyword>